<dbReference type="Pfam" id="PF00892">
    <property type="entry name" value="EamA"/>
    <property type="match status" value="2"/>
</dbReference>
<feature type="domain" description="EamA" evidence="2">
    <location>
        <begin position="2"/>
        <end position="133"/>
    </location>
</feature>
<dbReference type="EMBL" id="JACGWS010000010">
    <property type="protein sequence ID" value="MBC8756127.1"/>
    <property type="molecule type" value="Genomic_DNA"/>
</dbReference>
<name>A0ABR7QC75_9FLAO</name>
<evidence type="ECO:0000313" key="4">
    <source>
        <dbReference type="Proteomes" id="UP000619238"/>
    </source>
</evidence>
<organism evidence="3 4">
    <name type="scientific">Kordia aestuariivivens</name>
    <dbReference type="NCBI Taxonomy" id="2759037"/>
    <lineage>
        <taxon>Bacteria</taxon>
        <taxon>Pseudomonadati</taxon>
        <taxon>Bacteroidota</taxon>
        <taxon>Flavobacteriia</taxon>
        <taxon>Flavobacteriales</taxon>
        <taxon>Flavobacteriaceae</taxon>
        <taxon>Kordia</taxon>
    </lineage>
</organism>
<feature type="transmembrane region" description="Helical" evidence="1">
    <location>
        <begin position="6"/>
        <end position="21"/>
    </location>
</feature>
<reference evidence="3 4" key="1">
    <citation type="submission" date="2020-07" db="EMBL/GenBank/DDBJ databases">
        <title>Description of Kordia aestuariivivens sp. nov., isolated from a tidal flat.</title>
        <authorList>
            <person name="Park S."/>
            <person name="Yoon J.-H."/>
        </authorList>
    </citation>
    <scope>NUCLEOTIDE SEQUENCE [LARGE SCALE GENOMIC DNA]</scope>
    <source>
        <strain evidence="3 4">YSTF-M3</strain>
    </source>
</reference>
<keyword evidence="4" id="KW-1185">Reference proteome</keyword>
<evidence type="ECO:0000256" key="1">
    <source>
        <dbReference type="SAM" id="Phobius"/>
    </source>
</evidence>
<gene>
    <name evidence="3" type="ORF">H2O64_15735</name>
</gene>
<feature type="domain" description="EamA" evidence="2">
    <location>
        <begin position="168"/>
        <end position="283"/>
    </location>
</feature>
<keyword evidence="1" id="KW-1133">Transmembrane helix</keyword>
<protein>
    <submittedName>
        <fullName evidence="3">EamA family transporter</fullName>
    </submittedName>
</protein>
<dbReference type="Gene3D" id="1.10.3730.20">
    <property type="match status" value="2"/>
</dbReference>
<keyword evidence="1" id="KW-0472">Membrane</keyword>
<proteinExistence type="predicted"/>
<feature type="transmembrane region" description="Helical" evidence="1">
    <location>
        <begin position="241"/>
        <end position="260"/>
    </location>
</feature>
<feature type="transmembrane region" description="Helical" evidence="1">
    <location>
        <begin position="146"/>
        <end position="166"/>
    </location>
</feature>
<dbReference type="Proteomes" id="UP000619238">
    <property type="component" value="Unassembled WGS sequence"/>
</dbReference>
<feature type="transmembrane region" description="Helical" evidence="1">
    <location>
        <begin position="209"/>
        <end position="229"/>
    </location>
</feature>
<feature type="transmembrane region" description="Helical" evidence="1">
    <location>
        <begin position="178"/>
        <end position="197"/>
    </location>
</feature>
<comment type="caution">
    <text evidence="3">The sequence shown here is derived from an EMBL/GenBank/DDBJ whole genome shotgun (WGS) entry which is preliminary data.</text>
</comment>
<dbReference type="InterPro" id="IPR037185">
    <property type="entry name" value="EmrE-like"/>
</dbReference>
<keyword evidence="1" id="KW-0812">Transmembrane</keyword>
<evidence type="ECO:0000313" key="3">
    <source>
        <dbReference type="EMBL" id="MBC8756127.1"/>
    </source>
</evidence>
<dbReference type="RefSeq" id="WP_187563170.1">
    <property type="nucleotide sequence ID" value="NZ_JACGWS010000010.1"/>
</dbReference>
<evidence type="ECO:0000259" key="2">
    <source>
        <dbReference type="Pfam" id="PF00892"/>
    </source>
</evidence>
<feature type="transmembrane region" description="Helical" evidence="1">
    <location>
        <begin position="60"/>
        <end position="81"/>
    </location>
</feature>
<dbReference type="SUPFAM" id="SSF103481">
    <property type="entry name" value="Multidrug resistance efflux transporter EmrE"/>
    <property type="match status" value="2"/>
</dbReference>
<feature type="transmembrane region" description="Helical" evidence="1">
    <location>
        <begin position="88"/>
        <end position="110"/>
    </location>
</feature>
<feature type="transmembrane region" description="Helical" evidence="1">
    <location>
        <begin position="33"/>
        <end position="54"/>
    </location>
</feature>
<feature type="transmembrane region" description="Helical" evidence="1">
    <location>
        <begin position="116"/>
        <end position="134"/>
    </location>
</feature>
<dbReference type="InterPro" id="IPR000620">
    <property type="entry name" value="EamA_dom"/>
</dbReference>
<sequence length="289" mass="31464">MIYLILSILISSSLFVIFKLFDTFQVNTFQAIVVNYVVAFTCGFFFYGNGITIVEVTQKPWMIGAVCLGILFISIFILMALTAQRNGLSVASVSSKMSVVVPVIFAVIVYNEKLSLLKIAGIILALLAVYLTTVKKDGASFDRKKLLFPVLLFIGSGVIDTSIKYMETTYVAEGETPIFSAAIFACAAIIGIMVITIRRDFKITGKTILGGIALGIPNFYSIVFLLKALRPDQLGDSSTVFPINNVAIVMLSTIFGILIFKEKLILKNWIGIGIAIVSIALITISAQQL</sequence>
<accession>A0ABR7QC75</accession>
<feature type="transmembrane region" description="Helical" evidence="1">
    <location>
        <begin position="269"/>
        <end position="286"/>
    </location>
</feature>